<gene>
    <name evidence="1" type="ORF">NEIELOOT_03091</name>
</gene>
<evidence type="ECO:0008006" key="3">
    <source>
        <dbReference type="Google" id="ProtNLM"/>
    </source>
</evidence>
<sequence>MYSQNGTAIDFQPLSHGEKKILVLTLIAALAEITDYQVPFVVDTPLTSLDTRHCNNLVQYWMNLNRQVIILVQSAEIGSEAYQKLNAQGRIGKSYLIRSQSLQGGGKCATVTPHAYFE</sequence>
<name>D4DVH4_NEIEG</name>
<reference evidence="1 2" key="1">
    <citation type="submission" date="2010-02" db="EMBL/GenBank/DDBJ databases">
        <authorList>
            <person name="Weinstock G."/>
            <person name="Sodergren E."/>
            <person name="Clifton S."/>
            <person name="Fulton L."/>
            <person name="Fulton B."/>
            <person name="Courtney L."/>
            <person name="Fronick C."/>
            <person name="Harrison M."/>
            <person name="Strong C."/>
            <person name="Farmer C."/>
            <person name="Delahaunty K."/>
            <person name="Markovic C."/>
            <person name="Hall O."/>
            <person name="Minx P."/>
            <person name="Tomlinson C."/>
            <person name="Mitreva M."/>
            <person name="Nelson J."/>
            <person name="Hou S."/>
            <person name="Wollam A."/>
            <person name="Pepin K.H."/>
            <person name="Johnson M."/>
            <person name="Bhonagiri V."/>
            <person name="Zhang X."/>
            <person name="Suruliraj S."/>
            <person name="Warren W."/>
            <person name="Chinwalla A."/>
            <person name="Mardis E.R."/>
            <person name="Wilson R.K."/>
        </authorList>
    </citation>
    <scope>NUCLEOTIDE SEQUENCE [LARGE SCALE GENOMIC DNA]</scope>
    <source>
        <strain evidence="1 2">ATCC 29315</strain>
    </source>
</reference>
<evidence type="ECO:0000313" key="1">
    <source>
        <dbReference type="EMBL" id="EFE48174.1"/>
    </source>
</evidence>
<dbReference type="Gene3D" id="3.40.50.300">
    <property type="entry name" value="P-loop containing nucleotide triphosphate hydrolases"/>
    <property type="match status" value="1"/>
</dbReference>
<accession>D4DVH4</accession>
<dbReference type="EMBL" id="ADBF01000259">
    <property type="protein sequence ID" value="EFE48174.1"/>
    <property type="molecule type" value="Genomic_DNA"/>
</dbReference>
<proteinExistence type="predicted"/>
<evidence type="ECO:0000313" key="2">
    <source>
        <dbReference type="Proteomes" id="UP000005536"/>
    </source>
</evidence>
<dbReference type="InterPro" id="IPR027417">
    <property type="entry name" value="P-loop_NTPase"/>
</dbReference>
<comment type="caution">
    <text evidence="1">The sequence shown here is derived from an EMBL/GenBank/DDBJ whole genome shotgun (WGS) entry which is preliminary data.</text>
</comment>
<organism evidence="1 2">
    <name type="scientific">Neisseria elongata subsp. glycolytica ATCC 29315</name>
    <dbReference type="NCBI Taxonomy" id="546263"/>
    <lineage>
        <taxon>Bacteria</taxon>
        <taxon>Pseudomonadati</taxon>
        <taxon>Pseudomonadota</taxon>
        <taxon>Betaproteobacteria</taxon>
        <taxon>Neisseriales</taxon>
        <taxon>Neisseriaceae</taxon>
        <taxon>Neisseria</taxon>
    </lineage>
</organism>
<protein>
    <recommendedName>
        <fullName evidence="3">DNA sulfur modification protein DndD</fullName>
    </recommendedName>
</protein>
<dbReference type="SUPFAM" id="SSF52540">
    <property type="entry name" value="P-loop containing nucleoside triphosphate hydrolases"/>
    <property type="match status" value="1"/>
</dbReference>
<dbReference type="Proteomes" id="UP000005536">
    <property type="component" value="Unassembled WGS sequence"/>
</dbReference>
<dbReference type="AlphaFoldDB" id="D4DVH4"/>